<evidence type="ECO:0000313" key="2">
    <source>
        <dbReference type="Proteomes" id="UP001054837"/>
    </source>
</evidence>
<gene>
    <name evidence="1" type="ORF">CDAR_589581</name>
</gene>
<evidence type="ECO:0000313" key="1">
    <source>
        <dbReference type="EMBL" id="GIX89409.1"/>
    </source>
</evidence>
<dbReference type="EMBL" id="BPLQ01002176">
    <property type="protein sequence ID" value="GIX89409.1"/>
    <property type="molecule type" value="Genomic_DNA"/>
</dbReference>
<dbReference type="Proteomes" id="UP001054837">
    <property type="component" value="Unassembled WGS sequence"/>
</dbReference>
<proteinExistence type="predicted"/>
<organism evidence="1 2">
    <name type="scientific">Caerostris darwini</name>
    <dbReference type="NCBI Taxonomy" id="1538125"/>
    <lineage>
        <taxon>Eukaryota</taxon>
        <taxon>Metazoa</taxon>
        <taxon>Ecdysozoa</taxon>
        <taxon>Arthropoda</taxon>
        <taxon>Chelicerata</taxon>
        <taxon>Arachnida</taxon>
        <taxon>Araneae</taxon>
        <taxon>Araneomorphae</taxon>
        <taxon>Entelegynae</taxon>
        <taxon>Araneoidea</taxon>
        <taxon>Araneidae</taxon>
        <taxon>Caerostris</taxon>
    </lineage>
</organism>
<sequence length="110" mass="12837">MNRSQLACMCVFYDQIVAHPPQRDTPSAFYEEASCVIPLLSSVVVVRQIFLSGNPNVIFPPHQLLSWHFYYDPITAHPPQRDARPHSTKNYRVRRSSFFICRRRPTNISF</sequence>
<protein>
    <submittedName>
        <fullName evidence="1">Uncharacterized protein</fullName>
    </submittedName>
</protein>
<keyword evidence="2" id="KW-1185">Reference proteome</keyword>
<comment type="caution">
    <text evidence="1">The sequence shown here is derived from an EMBL/GenBank/DDBJ whole genome shotgun (WGS) entry which is preliminary data.</text>
</comment>
<accession>A0AAV4NX84</accession>
<name>A0AAV4NX84_9ARAC</name>
<dbReference type="AlphaFoldDB" id="A0AAV4NX84"/>
<reference evidence="1 2" key="1">
    <citation type="submission" date="2021-06" db="EMBL/GenBank/DDBJ databases">
        <title>Caerostris darwini draft genome.</title>
        <authorList>
            <person name="Kono N."/>
            <person name="Arakawa K."/>
        </authorList>
    </citation>
    <scope>NUCLEOTIDE SEQUENCE [LARGE SCALE GENOMIC DNA]</scope>
</reference>